<dbReference type="InterPro" id="IPR057051">
    <property type="entry name" value="PARP14_RPM_1"/>
</dbReference>
<keyword evidence="6 8" id="KW-0863">Zinc-finger</keyword>
<dbReference type="Pfam" id="PF21717">
    <property type="entry name" value="DTX3L_a-b"/>
    <property type="match status" value="1"/>
</dbReference>
<dbReference type="CDD" id="cd09633">
    <property type="entry name" value="Deltex_C"/>
    <property type="match status" value="1"/>
</dbReference>
<proteinExistence type="inferred from homology"/>
<organism evidence="12">
    <name type="scientific">Sus scrofa</name>
    <name type="common">Pig</name>
    <dbReference type="NCBI Taxonomy" id="9823"/>
    <lineage>
        <taxon>Eukaryota</taxon>
        <taxon>Metazoa</taxon>
        <taxon>Chordata</taxon>
        <taxon>Craniata</taxon>
        <taxon>Vertebrata</taxon>
        <taxon>Euteleostomi</taxon>
        <taxon>Mammalia</taxon>
        <taxon>Eutheria</taxon>
        <taxon>Laurasiatheria</taxon>
        <taxon>Artiodactyla</taxon>
        <taxon>Suina</taxon>
        <taxon>Suidae</taxon>
        <taxon>Sus</taxon>
    </lineage>
</organism>
<evidence type="ECO:0000256" key="4">
    <source>
        <dbReference type="ARBA" id="ARBA00022679"/>
    </source>
</evidence>
<dbReference type="GO" id="GO:0008270">
    <property type="term" value="F:zinc ion binding"/>
    <property type="evidence" value="ECO:0007669"/>
    <property type="project" value="UniProtKB-KW"/>
</dbReference>
<dbReference type="InterPro" id="IPR039399">
    <property type="entry name" value="Deltex_C_sf"/>
</dbReference>
<evidence type="ECO:0000313" key="12">
    <source>
        <dbReference type="EMBL" id="HDC81423.1"/>
    </source>
</evidence>
<keyword evidence="7 9" id="KW-0862">Zinc</keyword>
<evidence type="ECO:0000256" key="2">
    <source>
        <dbReference type="ARBA" id="ARBA00004906"/>
    </source>
</evidence>
<comment type="pathway">
    <text evidence="2 9">Protein modification; protein ubiquitination.</text>
</comment>
<evidence type="ECO:0000256" key="7">
    <source>
        <dbReference type="ARBA" id="ARBA00022833"/>
    </source>
</evidence>
<dbReference type="InterPro" id="IPR042843">
    <property type="entry name" value="TX3L_RING-HC"/>
</dbReference>
<keyword evidence="9" id="KW-0963">Cytoplasm</keyword>
<dbReference type="EMBL" id="DQIR01326011">
    <property type="protein sequence ID" value="HDC81423.1"/>
    <property type="molecule type" value="Transcribed_RNA"/>
</dbReference>
<dbReference type="SMART" id="SM00184">
    <property type="entry name" value="RING"/>
    <property type="match status" value="1"/>
</dbReference>
<dbReference type="Pfam" id="PF21718">
    <property type="entry name" value="KH_DTX3L"/>
    <property type="match status" value="2"/>
</dbReference>
<dbReference type="GO" id="GO:0005737">
    <property type="term" value="C:cytoplasm"/>
    <property type="evidence" value="ECO:0007669"/>
    <property type="project" value="UniProtKB-SubCell"/>
</dbReference>
<dbReference type="CDD" id="cd16712">
    <property type="entry name" value="RING-HC_DTX3L"/>
    <property type="match status" value="1"/>
</dbReference>
<dbReference type="FunFam" id="3.30.390.130:FF:000001">
    <property type="entry name" value="Probable E3 ubiquitin-protein ligase DTX3"/>
    <property type="match status" value="1"/>
</dbReference>
<accession>A0A481DGC9</accession>
<evidence type="ECO:0000256" key="3">
    <source>
        <dbReference type="ARBA" id="ARBA00009413"/>
    </source>
</evidence>
<evidence type="ECO:0000259" key="11">
    <source>
        <dbReference type="PROSITE" id="PS50089"/>
    </source>
</evidence>
<evidence type="ECO:0000256" key="10">
    <source>
        <dbReference type="SAM" id="MobiDB-lite"/>
    </source>
</evidence>
<evidence type="ECO:0000256" key="8">
    <source>
        <dbReference type="PROSITE-ProRule" id="PRU00175"/>
    </source>
</evidence>
<comment type="similarity">
    <text evidence="3 9">Belongs to the Deltex family.</text>
</comment>
<dbReference type="InterPro" id="IPR039398">
    <property type="entry name" value="Deltex_fam"/>
</dbReference>
<dbReference type="UniPathway" id="UPA00143"/>
<dbReference type="InterPro" id="IPR012677">
    <property type="entry name" value="Nucleotide-bd_a/b_plait_sf"/>
</dbReference>
<dbReference type="EMBL" id="DQIR01166817">
    <property type="protein sequence ID" value="HDB22294.1"/>
    <property type="molecule type" value="Transcribed_RNA"/>
</dbReference>
<sequence length="808" mass="89727">MFTTFSVSQIQQPLSGSPRRGGQGGEEGEAALPGTALDLEESETETLRSWVAGRCAPLPRPGCEASPGAMASNGCPPSPLLVRVSQPGTRLQRKLEKYFQSRESGGGECTVQALDRNNPDTFRVQFLQRAGKEGVLKKEKHQIVVDSKTVTIFLESNETAIEKNTRPRISSLTQSKKGARDGEKQPNEKHIPNASDSSVQKIFLTVTAELNCRLFSKEQRDCITTLCPNVQRWEGADGIKTVFGDFKDIEKIHSFLNEQLLGRGQTHELSPMTTEREPFHQEDRNSYVFPSESKTKSEAKSNGFEVPLAFFEYFTYTSPDIIPSIQKTFGIRINAQESSQGMVYLDFTARQSSDLEAALGIFASEFQKTVETLSKDSVALADSMQANKIKQELSDQFKKLLIKAKGRELTLLGTTGDISAAKDFLASKISESLVTAPVKILTPGLVTNVIEMDTAHYKLLEAELFQEISKIERKYDTQSKIWGIGQKTCILFEPISKELDLSVHAYSSFIDSYQHVSCQIVNEVISLKRLVKERKHLQGAKFSDDFRQSHPDIHFVLNQDSVTLTGLPHHLAKAKAYVLNRAGMSLSAGEKWNETLMDIDSNDSKTASPTLLCPISAQVSGGDKEKDICSICMDIMSNKKVLSKCKHEFCSPCINKALSYKPVCPVCQTSYGVQKGNQPDGDMYVTVLRDSLPGYEPCGTIVITYVIEGGVQTKEHPNPGKRFSGTRRTAYLPDNKEGNEVLGLLRRAFKQKLIFTVGESRQTGASDVITWNDIHHKTSWCGGPHRHGYPDPDYLKRVKQELKSKGIE</sequence>
<reference evidence="12" key="1">
    <citation type="journal article" date="2019" name="PeerJ">
        <title>Genes of the pig, Sus scrofa, reconstructed with EvidentialGene.</title>
        <authorList>
            <person name="Gilbert D.G."/>
        </authorList>
    </citation>
    <scope>NUCLEOTIDE SEQUENCE</scope>
</reference>
<evidence type="ECO:0000256" key="5">
    <source>
        <dbReference type="ARBA" id="ARBA00022723"/>
    </source>
</evidence>
<keyword evidence="4 9" id="KW-0808">Transferase</keyword>
<dbReference type="Pfam" id="PF18102">
    <property type="entry name" value="DTC"/>
    <property type="match status" value="1"/>
</dbReference>
<name>A0A481DGC9_PIG</name>
<comment type="catalytic activity">
    <reaction evidence="1 9">
        <text>S-ubiquitinyl-[E2 ubiquitin-conjugating enzyme]-L-cysteine + [acceptor protein]-L-lysine = [E2 ubiquitin-conjugating enzyme]-L-cysteine + N(6)-ubiquitinyl-[acceptor protein]-L-lysine.</text>
        <dbReference type="EC" id="2.3.2.27"/>
    </reaction>
</comment>
<feature type="region of interest" description="Disordered" evidence="10">
    <location>
        <begin position="164"/>
        <end position="195"/>
    </location>
</feature>
<dbReference type="InterPro" id="IPR048418">
    <property type="entry name" value="DTX3L_a/b_dom"/>
</dbReference>
<dbReference type="GO" id="GO:0007219">
    <property type="term" value="P:Notch signaling pathway"/>
    <property type="evidence" value="ECO:0007669"/>
    <property type="project" value="InterPro"/>
</dbReference>
<feature type="compositionally biased region" description="Basic and acidic residues" evidence="10">
    <location>
        <begin position="178"/>
        <end position="191"/>
    </location>
</feature>
<dbReference type="InterPro" id="IPR001841">
    <property type="entry name" value="Znf_RING"/>
</dbReference>
<dbReference type="InterPro" id="IPR013083">
    <property type="entry name" value="Znf_RING/FYVE/PHD"/>
</dbReference>
<dbReference type="InterPro" id="IPR048409">
    <property type="entry name" value="DTX3L_KH-like"/>
</dbReference>
<dbReference type="EC" id="2.3.2.27" evidence="9"/>
<evidence type="ECO:0000256" key="6">
    <source>
        <dbReference type="ARBA" id="ARBA00022771"/>
    </source>
</evidence>
<feature type="compositionally biased region" description="Polar residues" evidence="10">
    <location>
        <begin position="1"/>
        <end position="12"/>
    </location>
</feature>
<feature type="domain" description="RING-type" evidence="11">
    <location>
        <begin position="629"/>
        <end position="668"/>
    </location>
</feature>
<evidence type="ECO:0000256" key="1">
    <source>
        <dbReference type="ARBA" id="ARBA00000900"/>
    </source>
</evidence>
<feature type="compositionally biased region" description="Polar residues" evidence="10">
    <location>
        <begin position="167"/>
        <end position="176"/>
    </location>
</feature>
<dbReference type="GO" id="GO:0061630">
    <property type="term" value="F:ubiquitin protein ligase activity"/>
    <property type="evidence" value="ECO:0007669"/>
    <property type="project" value="UniProtKB-UniRule"/>
</dbReference>
<evidence type="ECO:0000256" key="9">
    <source>
        <dbReference type="RuleBase" id="RU367105"/>
    </source>
</evidence>
<dbReference type="SUPFAM" id="SSF57850">
    <property type="entry name" value="RING/U-box"/>
    <property type="match status" value="1"/>
</dbReference>
<dbReference type="PROSITE" id="PS50089">
    <property type="entry name" value="ZF_RING_2"/>
    <property type="match status" value="1"/>
</dbReference>
<dbReference type="Gene3D" id="3.30.40.10">
    <property type="entry name" value="Zinc/RING finger domain, C3HC4 (zinc finger)"/>
    <property type="match status" value="1"/>
</dbReference>
<dbReference type="GO" id="GO:0016567">
    <property type="term" value="P:protein ubiquitination"/>
    <property type="evidence" value="ECO:0007669"/>
    <property type="project" value="UniProtKB-UniRule"/>
</dbReference>
<dbReference type="PANTHER" id="PTHR12622">
    <property type="entry name" value="DELTEX-RELATED"/>
    <property type="match status" value="1"/>
</dbReference>
<dbReference type="Pfam" id="PF13923">
    <property type="entry name" value="zf-C3HC4_2"/>
    <property type="match status" value="1"/>
</dbReference>
<dbReference type="AlphaFoldDB" id="A0A481DGC9"/>
<dbReference type="Gene3D" id="3.30.70.330">
    <property type="match status" value="1"/>
</dbReference>
<protein>
    <recommendedName>
        <fullName evidence="9">E3 ubiquitin-protein ligase</fullName>
        <ecNumber evidence="9">2.3.2.27</ecNumber>
    </recommendedName>
</protein>
<dbReference type="InterPro" id="IPR017907">
    <property type="entry name" value="Znf_RING_CS"/>
</dbReference>
<dbReference type="PROSITE" id="PS00518">
    <property type="entry name" value="ZF_RING_1"/>
    <property type="match status" value="1"/>
</dbReference>
<comment type="subcellular location">
    <subcellularLocation>
        <location evidence="9">Cytoplasm</location>
    </subcellularLocation>
</comment>
<feature type="region of interest" description="Disordered" evidence="10">
    <location>
        <begin position="1"/>
        <end position="38"/>
    </location>
</feature>
<dbReference type="InterPro" id="IPR039396">
    <property type="entry name" value="Deltex_C"/>
</dbReference>
<keyword evidence="5 9" id="KW-0479">Metal-binding</keyword>
<dbReference type="Pfam" id="PF23222">
    <property type="entry name" value="RRM_PARP14_1"/>
    <property type="match status" value="1"/>
</dbReference>
<dbReference type="Gene3D" id="3.30.390.130">
    <property type="match status" value="1"/>
</dbReference>